<dbReference type="STRING" id="595536.GCA_000178815_01372"/>
<dbReference type="Proteomes" id="UP000230709">
    <property type="component" value="Chromosome"/>
</dbReference>
<dbReference type="KEGG" id="mtw:CQW49_19100"/>
<sequence>MRRFVADDGGAERCELCGAALGAVHRHAMDLSSRRMLCACDSCLRAAAAGGPLRAIAPTTIALGDFTLPDDLWERLQLPIGLAFLLESGEERRPLAVYPSPAGAIESVLSEDAWSALAAANPILFDMTPDVEALLIDRRDARRYFRVSIDRCYALTGLMRARWQGLSGGAALWDEVERFFVSLNEAPQRGVLAHG</sequence>
<organism evidence="1 2">
    <name type="scientific">Methylosinus trichosporium (strain ATCC 35070 / NCIMB 11131 / UNIQEM 75 / OB3b)</name>
    <dbReference type="NCBI Taxonomy" id="595536"/>
    <lineage>
        <taxon>Bacteria</taxon>
        <taxon>Pseudomonadati</taxon>
        <taxon>Pseudomonadota</taxon>
        <taxon>Alphaproteobacteria</taxon>
        <taxon>Hyphomicrobiales</taxon>
        <taxon>Methylocystaceae</taxon>
        <taxon>Methylosinus</taxon>
    </lineage>
</organism>
<protein>
    <submittedName>
        <fullName evidence="1">Uncharacterized protein</fullName>
    </submittedName>
</protein>
<dbReference type="InterPro" id="IPR045991">
    <property type="entry name" value="DUF5947"/>
</dbReference>
<dbReference type="AlphaFoldDB" id="A0A2D2D465"/>
<dbReference type="EMBL" id="CP023737">
    <property type="protein sequence ID" value="ATQ69755.1"/>
    <property type="molecule type" value="Genomic_DNA"/>
</dbReference>
<gene>
    <name evidence="1" type="ORF">CQW49_19100</name>
</gene>
<evidence type="ECO:0000313" key="1">
    <source>
        <dbReference type="EMBL" id="ATQ69755.1"/>
    </source>
</evidence>
<accession>A0A2D2D465</accession>
<name>A0A2D2D465_METT3</name>
<proteinExistence type="predicted"/>
<reference evidence="2" key="1">
    <citation type="submission" date="2017-10" db="EMBL/GenBank/DDBJ databases">
        <title>Completed PacBio SMRT sequence of Methylosinus trichosporium OB3b reveals presence of a third large plasmid.</title>
        <authorList>
            <person name="Charles T.C."/>
            <person name="Lynch M.D.J."/>
            <person name="Heil J.R."/>
            <person name="Cheng J."/>
        </authorList>
    </citation>
    <scope>NUCLEOTIDE SEQUENCE [LARGE SCALE GENOMIC DNA]</scope>
    <source>
        <strain evidence="2">OB3b</strain>
    </source>
</reference>
<keyword evidence="2" id="KW-1185">Reference proteome</keyword>
<dbReference type="Pfam" id="PF19372">
    <property type="entry name" value="DUF5947"/>
    <property type="match status" value="1"/>
</dbReference>
<evidence type="ECO:0000313" key="2">
    <source>
        <dbReference type="Proteomes" id="UP000230709"/>
    </source>
</evidence>